<dbReference type="Gene3D" id="1.10.555.10">
    <property type="entry name" value="Rho GTPase activation protein"/>
    <property type="match status" value="1"/>
</dbReference>
<evidence type="ECO:0000256" key="2">
    <source>
        <dbReference type="PROSITE-ProRule" id="PRU01077"/>
    </source>
</evidence>
<dbReference type="InterPro" id="IPR031160">
    <property type="entry name" value="F_BAR_dom"/>
</dbReference>
<dbReference type="InterPro" id="IPR001060">
    <property type="entry name" value="FCH_dom"/>
</dbReference>
<keyword evidence="7" id="KW-1185">Reference proteome</keyword>
<dbReference type="RefSeq" id="XP_033536109.1">
    <property type="nucleotide sequence ID" value="XM_033679072.1"/>
</dbReference>
<dbReference type="FunFam" id="1.20.1270.60:FF:000063">
    <property type="entry name" value="Rho GTPase activator"/>
    <property type="match status" value="1"/>
</dbReference>
<dbReference type="InterPro" id="IPR008936">
    <property type="entry name" value="Rho_GTPase_activation_prot"/>
</dbReference>
<sequence length="693" mass="76641">MATTEADAYVSETKENGRENEGGAVQPVENLAASPPTVNDAVQKTVDAILYSDIGVNTLLNRLKQSVASARDFAGFLRKRGAAEEEHSKELRKLVRHTQGQIRSPDSRQGTYATQFEELSRTHERMADHGMQYALSMHTMHEDLTELANNMERGRKHWKQVGLAAEKKVQDAEALMDKAKSKYASLAEDYDGVRTGDRSSGRHLFRPKNEEDMLRKVQAADSDYASKVQQAQSDRQELISSHRPAAVRALQDLIKECDSALTLQLQKYATFNEKLLVGNGMLIAPIKSQEIHAKSMKDIVHQIDNEKDFQTYIVGLTSKVPAKPVEIKYEKHPSLQPTQQPPANNSPAPPIQTSLPQAQPPAQFPMGQQGSRPPPQQGPPTPTGGFQQMNPGYQNQPSPVQPPQPQEMPSQQIQYPSQAPPYPHGQPNQPYPAEKMSADGARPPSRGPGAPQLAPLGFEGAHHGHPNPPTANVPTPTQSQPPPMDYKPGVAPPNHPVFGVSLDALYQRDGTPVPLVVYQCVQAVDLYGLEVEGIYRVPGDARHIQQLKSLFNHDSSRVDFRNPEAFYHDVNSVAGLLKLWLRELPDPVLTSERESDLIGAARIQDYAMRRDSIHAIVNELPDPNYATLRAVVLHLHKIQERSAHNRMTSENLAICFAPTLMGNFRGPNVADAGLQATVIDTILQNTFQIFDED</sequence>
<gene>
    <name evidence="6 8" type="ORF">P152DRAFT_456727</name>
</gene>
<dbReference type="InterPro" id="IPR000198">
    <property type="entry name" value="RhoGAP_dom"/>
</dbReference>
<dbReference type="Pfam" id="PF00620">
    <property type="entry name" value="RhoGAP"/>
    <property type="match status" value="1"/>
</dbReference>
<dbReference type="PANTHER" id="PTHR23176">
    <property type="entry name" value="RHO/RAC/CDC GTPASE-ACTIVATING PROTEIN"/>
    <property type="match status" value="1"/>
</dbReference>
<evidence type="ECO:0000259" key="5">
    <source>
        <dbReference type="PROSITE" id="PS51741"/>
    </source>
</evidence>
<dbReference type="SUPFAM" id="SSF103657">
    <property type="entry name" value="BAR/IMD domain-like"/>
    <property type="match status" value="1"/>
</dbReference>
<evidence type="ECO:0000313" key="7">
    <source>
        <dbReference type="Proteomes" id="UP000504638"/>
    </source>
</evidence>
<feature type="compositionally biased region" description="Basic and acidic residues" evidence="3">
    <location>
        <begin position="12"/>
        <end position="21"/>
    </location>
</feature>
<dbReference type="GO" id="GO:0007165">
    <property type="term" value="P:signal transduction"/>
    <property type="evidence" value="ECO:0007669"/>
    <property type="project" value="InterPro"/>
</dbReference>
<dbReference type="PROSITE" id="PS50238">
    <property type="entry name" value="RHOGAP"/>
    <property type="match status" value="1"/>
</dbReference>
<evidence type="ECO:0000259" key="4">
    <source>
        <dbReference type="PROSITE" id="PS50238"/>
    </source>
</evidence>
<dbReference type="CDD" id="cd07652">
    <property type="entry name" value="F-BAR_Rgd1"/>
    <property type="match status" value="1"/>
</dbReference>
<dbReference type="PROSITE" id="PS51741">
    <property type="entry name" value="F_BAR"/>
    <property type="match status" value="1"/>
</dbReference>
<reference evidence="8" key="3">
    <citation type="submission" date="2025-04" db="UniProtKB">
        <authorList>
            <consortium name="RefSeq"/>
        </authorList>
    </citation>
    <scope>IDENTIFICATION</scope>
    <source>
        <strain evidence="8">CBS 781.70</strain>
    </source>
</reference>
<evidence type="ECO:0000256" key="3">
    <source>
        <dbReference type="SAM" id="MobiDB-lite"/>
    </source>
</evidence>
<dbReference type="AlphaFoldDB" id="A0A6G1G8S7"/>
<dbReference type="EMBL" id="ML975153">
    <property type="protein sequence ID" value="KAF1814478.1"/>
    <property type="molecule type" value="Genomic_DNA"/>
</dbReference>
<dbReference type="PANTHER" id="PTHR23176:SF136">
    <property type="entry name" value="RHO GTPASE ACTIVATOR (RGD1)"/>
    <property type="match status" value="1"/>
</dbReference>
<dbReference type="SUPFAM" id="SSF48350">
    <property type="entry name" value="GTPase activation domain, GAP"/>
    <property type="match status" value="1"/>
</dbReference>
<feature type="region of interest" description="Disordered" evidence="3">
    <location>
        <begin position="333"/>
        <end position="492"/>
    </location>
</feature>
<dbReference type="GeneID" id="54419642"/>
<proteinExistence type="predicted"/>
<feature type="compositionally biased region" description="Low complexity" evidence="3">
    <location>
        <begin position="336"/>
        <end position="346"/>
    </location>
</feature>
<protein>
    <submittedName>
        <fullName evidence="6 8">RhoGAP-domain-containing protein</fullName>
    </submittedName>
</protein>
<dbReference type="Proteomes" id="UP000504638">
    <property type="component" value="Unplaced"/>
</dbReference>
<feature type="compositionally biased region" description="Pro residues" evidence="3">
    <location>
        <begin position="372"/>
        <end position="382"/>
    </location>
</feature>
<feature type="compositionally biased region" description="Low complexity" evidence="3">
    <location>
        <begin position="440"/>
        <end position="451"/>
    </location>
</feature>
<reference evidence="8" key="2">
    <citation type="submission" date="2020-04" db="EMBL/GenBank/DDBJ databases">
        <authorList>
            <consortium name="NCBI Genome Project"/>
        </authorList>
    </citation>
    <scope>NUCLEOTIDE SEQUENCE</scope>
    <source>
        <strain evidence="8">CBS 781.70</strain>
    </source>
</reference>
<dbReference type="GO" id="GO:0005938">
    <property type="term" value="C:cell cortex"/>
    <property type="evidence" value="ECO:0007669"/>
    <property type="project" value="UniProtKB-ARBA"/>
</dbReference>
<dbReference type="Pfam" id="PF00611">
    <property type="entry name" value="FCH"/>
    <property type="match status" value="1"/>
</dbReference>
<evidence type="ECO:0000256" key="1">
    <source>
        <dbReference type="ARBA" id="ARBA00022468"/>
    </source>
</evidence>
<keyword evidence="1" id="KW-0343">GTPase activation</keyword>
<feature type="domain" description="Rho-GAP" evidence="4">
    <location>
        <begin position="500"/>
        <end position="690"/>
    </location>
</feature>
<dbReference type="OrthoDB" id="437889at2759"/>
<dbReference type="InterPro" id="IPR050729">
    <property type="entry name" value="Rho-GAP"/>
</dbReference>
<feature type="compositionally biased region" description="Pro residues" evidence="3">
    <location>
        <begin position="479"/>
        <end position="492"/>
    </location>
</feature>
<feature type="compositionally biased region" description="Low complexity" evidence="3">
    <location>
        <begin position="383"/>
        <end position="398"/>
    </location>
</feature>
<keyword evidence="2" id="KW-0175">Coiled coil</keyword>
<dbReference type="SMART" id="SM00055">
    <property type="entry name" value="FCH"/>
    <property type="match status" value="1"/>
</dbReference>
<dbReference type="Gene3D" id="1.20.1270.60">
    <property type="entry name" value="Arfaptin homology (AH) domain/BAR domain"/>
    <property type="match status" value="1"/>
</dbReference>
<dbReference type="SMART" id="SM00324">
    <property type="entry name" value="RhoGAP"/>
    <property type="match status" value="1"/>
</dbReference>
<accession>A0A6G1G8S7</accession>
<name>A0A6G1G8S7_9PEZI</name>
<dbReference type="InterPro" id="IPR027267">
    <property type="entry name" value="AH/BAR_dom_sf"/>
</dbReference>
<feature type="domain" description="F-BAR" evidence="5">
    <location>
        <begin position="44"/>
        <end position="308"/>
    </location>
</feature>
<dbReference type="GO" id="GO:0005096">
    <property type="term" value="F:GTPase activator activity"/>
    <property type="evidence" value="ECO:0007669"/>
    <property type="project" value="UniProtKB-KW"/>
</dbReference>
<evidence type="ECO:0000313" key="6">
    <source>
        <dbReference type="EMBL" id="KAF1814478.1"/>
    </source>
</evidence>
<evidence type="ECO:0000313" key="8">
    <source>
        <dbReference type="RefSeq" id="XP_033536109.1"/>
    </source>
</evidence>
<reference evidence="6 8" key="1">
    <citation type="submission" date="2020-01" db="EMBL/GenBank/DDBJ databases">
        <authorList>
            <consortium name="DOE Joint Genome Institute"/>
            <person name="Haridas S."/>
            <person name="Albert R."/>
            <person name="Binder M."/>
            <person name="Bloem J."/>
            <person name="Labutti K."/>
            <person name="Salamov A."/>
            <person name="Andreopoulos B."/>
            <person name="Baker S.E."/>
            <person name="Barry K."/>
            <person name="Bills G."/>
            <person name="Bluhm B.H."/>
            <person name="Cannon C."/>
            <person name="Castanera R."/>
            <person name="Culley D.E."/>
            <person name="Daum C."/>
            <person name="Ezra D."/>
            <person name="Gonzalez J.B."/>
            <person name="Henrissat B."/>
            <person name="Kuo A."/>
            <person name="Liang C."/>
            <person name="Lipzen A."/>
            <person name="Lutzoni F."/>
            <person name="Magnuson J."/>
            <person name="Mondo S."/>
            <person name="Nolan M."/>
            <person name="Ohm R."/>
            <person name="Pangilinan J."/>
            <person name="Park H.-J."/>
            <person name="Ramirez L."/>
            <person name="Alfaro M."/>
            <person name="Sun H."/>
            <person name="Tritt A."/>
            <person name="Yoshinaga Y."/>
            <person name="Zwiers L.-H."/>
            <person name="Turgeon B.G."/>
            <person name="Goodwin S.B."/>
            <person name="Spatafora J.W."/>
            <person name="Crous P.W."/>
            <person name="Grigoriev I.V."/>
        </authorList>
    </citation>
    <scope>NUCLEOTIDE SEQUENCE</scope>
    <source>
        <strain evidence="6 8">CBS 781.70</strain>
    </source>
</reference>
<feature type="region of interest" description="Disordered" evidence="3">
    <location>
        <begin position="1"/>
        <end position="33"/>
    </location>
</feature>
<organism evidence="6">
    <name type="scientific">Eremomyces bilateralis CBS 781.70</name>
    <dbReference type="NCBI Taxonomy" id="1392243"/>
    <lineage>
        <taxon>Eukaryota</taxon>
        <taxon>Fungi</taxon>
        <taxon>Dikarya</taxon>
        <taxon>Ascomycota</taxon>
        <taxon>Pezizomycotina</taxon>
        <taxon>Dothideomycetes</taxon>
        <taxon>Dothideomycetes incertae sedis</taxon>
        <taxon>Eremomycetales</taxon>
        <taxon>Eremomycetaceae</taxon>
        <taxon>Eremomyces</taxon>
    </lineage>
</organism>